<accession>A0A7M2WX20</accession>
<dbReference type="AlphaFoldDB" id="A0A7M2WX20"/>
<dbReference type="PRINTS" id="PR00834">
    <property type="entry name" value="PROTEASES2C"/>
</dbReference>
<gene>
    <name evidence="7" type="ORF">IPV69_01520</name>
</gene>
<sequence>MPRWTKNLSALALLLGLSTAAQAAPEAPAKLYERVSPSFVAVKYTWDFELRRQELTGPGVVVSEDGLIMAPLGVFNMIIPDAQMKDFKIVVPSQEKDADEIPAEFVGRDERTNLAFLRPKKADPAKKQEPAKKSDDAEKKPDDKKADKAAGGNGDDKTVAAEKTAEKPSESPAEKPAKKPAKDKVAKSDTSTSTKESPAAAPRKWTPIKFEDVSFTVGEQLWSVGVLPEAASYKTYLMEARVATTLRGEVPQVLVSGGLCGVGSVVFNDAGKAVGYVNQQQGQGVFLNDGPNALAAIANSPKFFTPASDLMLSLQDPPVAGKPLDLPWIGVPNMTGLTKDVAAFFSLQGQPAVQIGDVIPDAPAAKAGLKQGDIVVKVNGKPLERGDEAEELPMILRRDLVRKKVGEVVTLSVVRKRNEPPTEIKVTMEAQPKPMNLAARFYAEDLGFGVREMVFLDTYSRRLPADSKGVVVSLIKPQSNAQSGGLQGNSSPRSDVIVSLNGEPVTDIKQFETAYGKIRKDKPKEPVVLVVRREGREDTVRIEPPQ</sequence>
<organism evidence="7 8">
    <name type="scientific">Humisphaera borealis</name>
    <dbReference type="NCBI Taxonomy" id="2807512"/>
    <lineage>
        <taxon>Bacteria</taxon>
        <taxon>Pseudomonadati</taxon>
        <taxon>Planctomycetota</taxon>
        <taxon>Phycisphaerae</taxon>
        <taxon>Tepidisphaerales</taxon>
        <taxon>Tepidisphaeraceae</taxon>
        <taxon>Humisphaera</taxon>
    </lineage>
</organism>
<feature type="region of interest" description="Disordered" evidence="4">
    <location>
        <begin position="112"/>
        <end position="203"/>
    </location>
</feature>
<feature type="compositionally biased region" description="Basic and acidic residues" evidence="4">
    <location>
        <begin position="120"/>
        <end position="187"/>
    </location>
</feature>
<evidence type="ECO:0000256" key="5">
    <source>
        <dbReference type="SAM" id="SignalP"/>
    </source>
</evidence>
<dbReference type="InterPro" id="IPR036034">
    <property type="entry name" value="PDZ_sf"/>
</dbReference>
<feature type="signal peptide" evidence="5">
    <location>
        <begin position="1"/>
        <end position="23"/>
    </location>
</feature>
<evidence type="ECO:0000256" key="4">
    <source>
        <dbReference type="SAM" id="MobiDB-lite"/>
    </source>
</evidence>
<evidence type="ECO:0000313" key="8">
    <source>
        <dbReference type="Proteomes" id="UP000593765"/>
    </source>
</evidence>
<dbReference type="Gene3D" id="2.30.42.10">
    <property type="match status" value="2"/>
</dbReference>
<dbReference type="SUPFAM" id="SSF50156">
    <property type="entry name" value="PDZ domain-like"/>
    <property type="match status" value="2"/>
</dbReference>
<proteinExistence type="inferred from homology"/>
<dbReference type="Pfam" id="PF17820">
    <property type="entry name" value="PDZ_6"/>
    <property type="match status" value="1"/>
</dbReference>
<dbReference type="PANTHER" id="PTHR22939:SF129">
    <property type="entry name" value="SERINE PROTEASE HTRA2, MITOCHONDRIAL"/>
    <property type="match status" value="1"/>
</dbReference>
<dbReference type="GO" id="GO:0006508">
    <property type="term" value="P:proteolysis"/>
    <property type="evidence" value="ECO:0007669"/>
    <property type="project" value="UniProtKB-KW"/>
</dbReference>
<dbReference type="RefSeq" id="WP_206293149.1">
    <property type="nucleotide sequence ID" value="NZ_CP063458.1"/>
</dbReference>
<dbReference type="CDD" id="cd06779">
    <property type="entry name" value="cpPDZ_Deg_HtrA-like"/>
    <property type="match status" value="1"/>
</dbReference>
<dbReference type="Gene3D" id="2.40.10.10">
    <property type="entry name" value="Trypsin-like serine proteases"/>
    <property type="match status" value="1"/>
</dbReference>
<dbReference type="EMBL" id="CP063458">
    <property type="protein sequence ID" value="QOV90078.1"/>
    <property type="molecule type" value="Genomic_DNA"/>
</dbReference>
<keyword evidence="2" id="KW-0645">Protease</keyword>
<dbReference type="InterPro" id="IPR001940">
    <property type="entry name" value="Peptidase_S1C"/>
</dbReference>
<comment type="similarity">
    <text evidence="1">Belongs to the peptidase S1C family.</text>
</comment>
<feature type="domain" description="PDZ" evidence="6">
    <location>
        <begin position="345"/>
        <end position="398"/>
    </location>
</feature>
<dbReference type="Proteomes" id="UP000593765">
    <property type="component" value="Chromosome"/>
</dbReference>
<keyword evidence="3" id="KW-0378">Hydrolase</keyword>
<dbReference type="InterPro" id="IPR001478">
    <property type="entry name" value="PDZ"/>
</dbReference>
<evidence type="ECO:0000256" key="2">
    <source>
        <dbReference type="ARBA" id="ARBA00022670"/>
    </source>
</evidence>
<evidence type="ECO:0000313" key="7">
    <source>
        <dbReference type="EMBL" id="QOV90078.1"/>
    </source>
</evidence>
<dbReference type="InterPro" id="IPR041489">
    <property type="entry name" value="PDZ_6"/>
</dbReference>
<dbReference type="SMART" id="SM00228">
    <property type="entry name" value="PDZ"/>
    <property type="match status" value="2"/>
</dbReference>
<evidence type="ECO:0000256" key="3">
    <source>
        <dbReference type="ARBA" id="ARBA00022801"/>
    </source>
</evidence>
<feature type="chain" id="PRO_5034811399" evidence="5">
    <location>
        <begin position="24"/>
        <end position="546"/>
    </location>
</feature>
<dbReference type="KEGG" id="hbs:IPV69_01520"/>
<dbReference type="PANTHER" id="PTHR22939">
    <property type="entry name" value="SERINE PROTEASE FAMILY S1C HTRA-RELATED"/>
    <property type="match status" value="1"/>
</dbReference>
<name>A0A7M2WX20_9BACT</name>
<evidence type="ECO:0000256" key="1">
    <source>
        <dbReference type="ARBA" id="ARBA00010541"/>
    </source>
</evidence>
<dbReference type="PROSITE" id="PS50106">
    <property type="entry name" value="PDZ"/>
    <property type="match status" value="1"/>
</dbReference>
<keyword evidence="8" id="KW-1185">Reference proteome</keyword>
<protein>
    <submittedName>
        <fullName evidence="7">PDZ domain-containing protein</fullName>
    </submittedName>
</protein>
<dbReference type="InterPro" id="IPR043504">
    <property type="entry name" value="Peptidase_S1_PA_chymotrypsin"/>
</dbReference>
<evidence type="ECO:0000259" key="6">
    <source>
        <dbReference type="PROSITE" id="PS50106"/>
    </source>
</evidence>
<reference evidence="7 8" key="1">
    <citation type="submission" date="2020-10" db="EMBL/GenBank/DDBJ databases">
        <title>Wide distribution of Phycisphaera-like planctomycetes from WD2101 soil group in peatlands and genome analysis of the first cultivated representative.</title>
        <authorList>
            <person name="Dedysh S.N."/>
            <person name="Beletsky A.V."/>
            <person name="Ivanova A."/>
            <person name="Kulichevskaya I.S."/>
            <person name="Suzina N.E."/>
            <person name="Philippov D.A."/>
            <person name="Rakitin A.L."/>
            <person name="Mardanov A.V."/>
            <person name="Ravin N.V."/>
        </authorList>
    </citation>
    <scope>NUCLEOTIDE SEQUENCE [LARGE SCALE GENOMIC DNA]</scope>
    <source>
        <strain evidence="7 8">M1803</strain>
    </source>
</reference>
<dbReference type="GO" id="GO:0004252">
    <property type="term" value="F:serine-type endopeptidase activity"/>
    <property type="evidence" value="ECO:0007669"/>
    <property type="project" value="InterPro"/>
</dbReference>
<keyword evidence="5" id="KW-0732">Signal</keyword>